<keyword evidence="7" id="KW-0472">Membrane</keyword>
<dbReference type="GO" id="GO:0004984">
    <property type="term" value="F:olfactory receptor activity"/>
    <property type="evidence" value="ECO:0007669"/>
    <property type="project" value="InterPro"/>
</dbReference>
<evidence type="ECO:0000256" key="8">
    <source>
        <dbReference type="ARBA" id="ARBA00023170"/>
    </source>
</evidence>
<dbReference type="GO" id="GO:0007165">
    <property type="term" value="P:signal transduction"/>
    <property type="evidence" value="ECO:0007669"/>
    <property type="project" value="UniProtKB-KW"/>
</dbReference>
<evidence type="ECO:0000256" key="6">
    <source>
        <dbReference type="ARBA" id="ARBA00022989"/>
    </source>
</evidence>
<keyword evidence="11" id="KW-1185">Reference proteome</keyword>
<comment type="subcellular location">
    <subcellularLocation>
        <location evidence="1">Cell membrane</location>
        <topology evidence="1">Multi-pass membrane protein</topology>
    </subcellularLocation>
</comment>
<sequence length="2017" mass="230055">MTNIRWKDDVSYAMTPFKLLTWPIGVWPLQVYNIYSLLRCIFATCCVSLMVILPSIELFTDCNNAEQNVDSLMLLCCGILGILKTVWFRIHARNLTNNYSSALNDYFMIKNAKHRAIMRKHASTGRILCCFLMCFSYFSCLLYTIIPFLGNDNNKINVTSETILRYTVPSRCALEYFNAPTNMHTILCLIEAISLTLTSTTNHGNDSLFFNITLHICGQVEVLKAKFIDFDVTKPQVYKRFLTLIKRHSYLIRLARELADTISFILLIQLSIISLQLCIMGDYYIILILPSMEFYMGCTNTEQNIDGLMLACCGVLGVFKTICFRIYAKNLTDNYSSARNDYLTIENTENRAIMRKHASMGRILSCFMVCFSYISVMIYSLIPLLGEDLVDDQDDQINRTNEGQMNQIVLDYPMPSRCALEYLHVPRSMYEFICIFEFIVLILTCTCNHGNDSLFLNITLHMCGQVKILKANFVNFAVSNPQVYDRFNDLIQRHICLMELSKELTESISVVLLTQLFISSILLCIMGFQFISALKTHNVVVMGKSAMVLCTFLTQLSIYSFVGDHLKSQMEEIGFFIYQSNWLVSAEGLDAYRRSNLLRGKSKPSTRAISGHAGLQFFFLRSKPTNTSQNMKTNWNSGIDYGFSMIKSMMWILGLWPLQQDNIVYTIQWFIIFIAGSLTMINVLIEAFKSCDAVRDGLDILRLIESCMHAWSNIVFPRIYMKKIAINLNSAIDDWSSPSMKKESRMVMMGYARAGRLIALTHLIAGATAGALWFISVFLSNKQEAAIINNDTVATWNFVIPSTCLYKGVSYSTYKILFMMQVIQGSLILISECACDSFFFGITMHLCGQLELLRIQFTEISKKHYDEKCHRNVLGPLVKRHCQLIALTKNIEDAFNINILLRLLIISVVIASSGVGILLSIKQQDYKEMIKMFMSIQFYMVQTFLYTYAGDTLKNRSESIVYAIYSTAWDEMSPVMVKDLIFIMMRMKTPLRIMHLSLTAIMSSNDDIAYAMTLVKHLTVPIGAWPLQEYNKFALLCHILSSFGLSVVVIIQYLELYYNCTSATANLDALTLFSCGILALTKIIWFRIYADNLICNYSSAMNDYATIDTEEKRIIMRNHAFWGRIICIIALLISYVDSVIFIVGHAQLSSEEAKTNITILGHQAGYAIPSTCSDSVFLHIVLHVCGQLEILKANFINFDVTSPKVYERFNTLILRHDHLIRMTRKLAEIIRFVLMVQLFVSSMLIIIVGFQFIIALTTNDYGMMSKSFLVLSAFLVQLTLYSVVGDYLKTQMEEVAQSVYYSFWYDLPVKVTKSMVFIMMTDIIELLCNAQTAMMIMLFLEIIFGSGDAYIKLDALMLMFCNVLSVLKLLSFRIYADNMIRNFTSAINDYLAIDNKKKRAIMRQHAFMGRMISCSILFFAYLASTIFCLVPIIAGDGENIQLNISIKNQASDLPIPLTWSLGSYRLSTSLFFVISIVQYFLLVLNSNCNCGSDSIFLAISTHVCGQMEILKMEFVNYGVESKNIFDDFSILASRHHYLIEHAELLVEVISFVLLVQIMFSCLIICLIGFQFILALKSHDVVMITKTITVMGALLLQLFFYSFVGDYLKCQMEDIAQSIFSLETKNRSIKFYIINSTSCLCRKILTDNLFIIIKIFNVKYFNATLKYIYKGNDSLFLAIALHVCGQMELLKIEFTNYGVKSKNINKYFSILTLRHRYLIELAELLSDVISFVLLVQVLFSCLIISLIGFQFILALKSHDVIMITKTITVLSTLLLQLFFYSFVGDYMKCQMEQVAHSIYSSNWYYLPTKLMRNVSLVIMRSQQPVQLLAVCIIFFAYLASSIFMLTPMLAGNKNIQINVSIKNQASELPVPLTWALGNFNLSTNLYLLISAVQYILLVLNSTSDCGFQLILALKSHDAVMITKTITVMSTLLLQLFFYSFVGDYLKCQMGEIAHSIYSCNWHCLPMKLMRNVLFIIMRSQHPVQLLAGKFFVVNIETFMAILKSSLSYLSVLRVMLDA</sequence>
<proteinExistence type="predicted"/>
<dbReference type="EMBL" id="KQ983128">
    <property type="protein sequence ID" value="KYQ47218.1"/>
    <property type="molecule type" value="Genomic_DNA"/>
</dbReference>
<evidence type="ECO:0000313" key="10">
    <source>
        <dbReference type="EMBL" id="KYQ47218.1"/>
    </source>
</evidence>
<accession>A0A151WHD1</accession>
<reference evidence="10 11" key="1">
    <citation type="submission" date="2015-09" db="EMBL/GenBank/DDBJ databases">
        <title>Trachymyrmex zeteki WGS genome.</title>
        <authorList>
            <person name="Nygaard S."/>
            <person name="Hu H."/>
            <person name="Boomsma J."/>
            <person name="Zhang G."/>
        </authorList>
    </citation>
    <scope>NUCLEOTIDE SEQUENCE [LARGE SCALE GENOMIC DNA]</scope>
    <source>
        <strain evidence="10">Tzet28-1</strain>
        <tissue evidence="10">Whole body</tissue>
    </source>
</reference>
<keyword evidence="5" id="KW-0552">Olfaction</keyword>
<evidence type="ECO:0000256" key="3">
    <source>
        <dbReference type="ARBA" id="ARBA00022606"/>
    </source>
</evidence>
<keyword evidence="6" id="KW-1133">Transmembrane helix</keyword>
<evidence type="ECO:0000256" key="9">
    <source>
        <dbReference type="ARBA" id="ARBA00023224"/>
    </source>
</evidence>
<name>A0A151WHD1_9HYME</name>
<keyword evidence="2" id="KW-1003">Cell membrane</keyword>
<dbReference type="STRING" id="64791.A0A151WHD1"/>
<dbReference type="PANTHER" id="PTHR21137:SF35">
    <property type="entry name" value="ODORANT RECEPTOR 19A-RELATED"/>
    <property type="match status" value="1"/>
</dbReference>
<organism evidence="10 11">
    <name type="scientific">Mycetomoellerius zeteki</name>
    <dbReference type="NCBI Taxonomy" id="64791"/>
    <lineage>
        <taxon>Eukaryota</taxon>
        <taxon>Metazoa</taxon>
        <taxon>Ecdysozoa</taxon>
        <taxon>Arthropoda</taxon>
        <taxon>Hexapoda</taxon>
        <taxon>Insecta</taxon>
        <taxon>Pterygota</taxon>
        <taxon>Neoptera</taxon>
        <taxon>Endopterygota</taxon>
        <taxon>Hymenoptera</taxon>
        <taxon>Apocrita</taxon>
        <taxon>Aculeata</taxon>
        <taxon>Formicoidea</taxon>
        <taxon>Formicidae</taxon>
        <taxon>Myrmicinae</taxon>
        <taxon>Mycetomoellerius</taxon>
    </lineage>
</organism>
<keyword evidence="9" id="KW-0807">Transducer</keyword>
<dbReference type="Proteomes" id="UP000075809">
    <property type="component" value="Unassembled WGS sequence"/>
</dbReference>
<protein>
    <submittedName>
        <fullName evidence="10">Putative odorant receptor 45a</fullName>
    </submittedName>
</protein>
<evidence type="ECO:0000256" key="7">
    <source>
        <dbReference type="ARBA" id="ARBA00023136"/>
    </source>
</evidence>
<dbReference type="GO" id="GO:0005886">
    <property type="term" value="C:plasma membrane"/>
    <property type="evidence" value="ECO:0007669"/>
    <property type="project" value="UniProtKB-SubCell"/>
</dbReference>
<dbReference type="InterPro" id="IPR004117">
    <property type="entry name" value="7tm6_olfct_rcpt"/>
</dbReference>
<dbReference type="Pfam" id="PF02949">
    <property type="entry name" value="7tm_6"/>
    <property type="match status" value="7"/>
</dbReference>
<evidence type="ECO:0000256" key="1">
    <source>
        <dbReference type="ARBA" id="ARBA00004651"/>
    </source>
</evidence>
<evidence type="ECO:0000313" key="11">
    <source>
        <dbReference type="Proteomes" id="UP000075809"/>
    </source>
</evidence>
<keyword evidence="3" id="KW-0716">Sensory transduction</keyword>
<dbReference type="PANTHER" id="PTHR21137">
    <property type="entry name" value="ODORANT RECEPTOR"/>
    <property type="match status" value="1"/>
</dbReference>
<evidence type="ECO:0000256" key="4">
    <source>
        <dbReference type="ARBA" id="ARBA00022692"/>
    </source>
</evidence>
<keyword evidence="4" id="KW-0812">Transmembrane</keyword>
<evidence type="ECO:0000256" key="5">
    <source>
        <dbReference type="ARBA" id="ARBA00022725"/>
    </source>
</evidence>
<gene>
    <name evidence="10" type="ORF">ALC60_13758</name>
</gene>
<keyword evidence="8 10" id="KW-0675">Receptor</keyword>
<evidence type="ECO:0000256" key="2">
    <source>
        <dbReference type="ARBA" id="ARBA00022475"/>
    </source>
</evidence>
<dbReference type="GO" id="GO:0005549">
    <property type="term" value="F:odorant binding"/>
    <property type="evidence" value="ECO:0007669"/>
    <property type="project" value="InterPro"/>
</dbReference>